<evidence type="ECO:0000313" key="2">
    <source>
        <dbReference type="EMBL" id="GJE95687.1"/>
    </source>
</evidence>
<dbReference type="AlphaFoldDB" id="A0A9P3GIF9"/>
<dbReference type="OrthoDB" id="2753367at2759"/>
<accession>A0A9P3GIF9</accession>
<dbReference type="Proteomes" id="UP000703269">
    <property type="component" value="Unassembled WGS sequence"/>
</dbReference>
<feature type="region of interest" description="Disordered" evidence="1">
    <location>
        <begin position="220"/>
        <end position="265"/>
    </location>
</feature>
<reference evidence="2 3" key="1">
    <citation type="submission" date="2021-08" db="EMBL/GenBank/DDBJ databases">
        <title>Draft Genome Sequence of Phanerochaete sordida strain YK-624.</title>
        <authorList>
            <person name="Mori T."/>
            <person name="Dohra H."/>
            <person name="Suzuki T."/>
            <person name="Kawagishi H."/>
            <person name="Hirai H."/>
        </authorList>
    </citation>
    <scope>NUCLEOTIDE SEQUENCE [LARGE SCALE GENOMIC DNA]</scope>
    <source>
        <strain evidence="2 3">YK-624</strain>
    </source>
</reference>
<evidence type="ECO:0000256" key="1">
    <source>
        <dbReference type="SAM" id="MobiDB-lite"/>
    </source>
</evidence>
<protein>
    <submittedName>
        <fullName evidence="2">Uncharacterized protein</fullName>
    </submittedName>
</protein>
<dbReference type="EMBL" id="BPQB01000051">
    <property type="protein sequence ID" value="GJE95687.1"/>
    <property type="molecule type" value="Genomic_DNA"/>
</dbReference>
<organism evidence="2 3">
    <name type="scientific">Phanerochaete sordida</name>
    <dbReference type="NCBI Taxonomy" id="48140"/>
    <lineage>
        <taxon>Eukaryota</taxon>
        <taxon>Fungi</taxon>
        <taxon>Dikarya</taxon>
        <taxon>Basidiomycota</taxon>
        <taxon>Agaricomycotina</taxon>
        <taxon>Agaricomycetes</taxon>
        <taxon>Polyporales</taxon>
        <taxon>Phanerochaetaceae</taxon>
        <taxon>Phanerochaete</taxon>
    </lineage>
</organism>
<evidence type="ECO:0000313" key="3">
    <source>
        <dbReference type="Proteomes" id="UP000703269"/>
    </source>
</evidence>
<proteinExistence type="predicted"/>
<sequence>MSALTVAIACLQNPRTPQAKGVAPGWIVFDMFLYLRDKSSASSTDEPDCQLATALVRYYNRGDLSVVKQDEDIYCMVVCTLARPQPSQIAAYVGDEVDAQEYNFMGDIVYLAPLPITELPCYAPYVIVSGAATNVNRAEARWHTPISQYAFNTKDAALQVHARLPDLPRWNKEKKPVPSDLSLYAGAGKLADVVTAKDSQAAAHIGVDIENIAFLGRAQQIAPSDHESGTPSTPNGKRGPKIMKRPSTPSTPTPSQPPSKKTKSS</sequence>
<gene>
    <name evidence="2" type="ORF">PsYK624_118730</name>
</gene>
<comment type="caution">
    <text evidence="2">The sequence shown here is derived from an EMBL/GenBank/DDBJ whole genome shotgun (WGS) entry which is preliminary data.</text>
</comment>
<name>A0A9P3GIF9_9APHY</name>
<keyword evidence="3" id="KW-1185">Reference proteome</keyword>